<evidence type="ECO:0000313" key="4">
    <source>
        <dbReference type="Proteomes" id="UP000799324"/>
    </source>
</evidence>
<accession>A0A6A6T5L3</accession>
<gene>
    <name evidence="3" type="ORF">K491DRAFT_679301</name>
</gene>
<evidence type="ECO:0000256" key="2">
    <source>
        <dbReference type="SAM" id="MobiDB-lite"/>
    </source>
</evidence>
<organism evidence="3 4">
    <name type="scientific">Lophiostoma macrostomum CBS 122681</name>
    <dbReference type="NCBI Taxonomy" id="1314788"/>
    <lineage>
        <taxon>Eukaryota</taxon>
        <taxon>Fungi</taxon>
        <taxon>Dikarya</taxon>
        <taxon>Ascomycota</taxon>
        <taxon>Pezizomycotina</taxon>
        <taxon>Dothideomycetes</taxon>
        <taxon>Pleosporomycetidae</taxon>
        <taxon>Pleosporales</taxon>
        <taxon>Lophiostomataceae</taxon>
        <taxon>Lophiostoma</taxon>
    </lineage>
</organism>
<keyword evidence="1" id="KW-0175">Coiled coil</keyword>
<dbReference type="EMBL" id="MU004356">
    <property type="protein sequence ID" value="KAF2654962.1"/>
    <property type="molecule type" value="Genomic_DNA"/>
</dbReference>
<dbReference type="Proteomes" id="UP000799324">
    <property type="component" value="Unassembled WGS sequence"/>
</dbReference>
<feature type="region of interest" description="Disordered" evidence="2">
    <location>
        <begin position="290"/>
        <end position="340"/>
    </location>
</feature>
<evidence type="ECO:0000256" key="1">
    <source>
        <dbReference type="SAM" id="Coils"/>
    </source>
</evidence>
<name>A0A6A6T5L3_9PLEO</name>
<protein>
    <submittedName>
        <fullName evidence="3">Uncharacterized protein</fullName>
    </submittedName>
</protein>
<feature type="coiled-coil region" evidence="1">
    <location>
        <begin position="216"/>
        <end position="279"/>
    </location>
</feature>
<feature type="compositionally biased region" description="Low complexity" evidence="2">
    <location>
        <begin position="291"/>
        <end position="302"/>
    </location>
</feature>
<feature type="compositionally biased region" description="Polar residues" evidence="2">
    <location>
        <begin position="328"/>
        <end position="340"/>
    </location>
</feature>
<sequence>MAAIITEVRLKDPGLEEYKGVFSWDEETLRGHIRDHHPHYNADDPHTWPLINLRHLEKALGEVYDGSGGLLPPRVGYTATVFRRFTSRHSEFLNTTVANCGVIECWARYPYNAAHAWRVGQPQNPSLDMKEYHLWVALFGAQTTGAKGTGQSKNPTVATESNAVNSDTAYKQIMQAVNEKQESSLTLRNVQSQLEDTRAHLDGAFQKYHVQALAFAQKQDARVKKARQEMQQQLDQEKAECTHKISEANQKAEHLEQQLKDCRTDLKVAHEEINELKDRMMNIWNAIQANADSSSSADSTTSKRPADASGDSPDEGNSSAPKQAKPGFNQNQQTLANVRL</sequence>
<reference evidence="3" key="1">
    <citation type="journal article" date="2020" name="Stud. Mycol.">
        <title>101 Dothideomycetes genomes: a test case for predicting lifestyles and emergence of pathogens.</title>
        <authorList>
            <person name="Haridas S."/>
            <person name="Albert R."/>
            <person name="Binder M."/>
            <person name="Bloem J."/>
            <person name="Labutti K."/>
            <person name="Salamov A."/>
            <person name="Andreopoulos B."/>
            <person name="Baker S."/>
            <person name="Barry K."/>
            <person name="Bills G."/>
            <person name="Bluhm B."/>
            <person name="Cannon C."/>
            <person name="Castanera R."/>
            <person name="Culley D."/>
            <person name="Daum C."/>
            <person name="Ezra D."/>
            <person name="Gonzalez J."/>
            <person name="Henrissat B."/>
            <person name="Kuo A."/>
            <person name="Liang C."/>
            <person name="Lipzen A."/>
            <person name="Lutzoni F."/>
            <person name="Magnuson J."/>
            <person name="Mondo S."/>
            <person name="Nolan M."/>
            <person name="Ohm R."/>
            <person name="Pangilinan J."/>
            <person name="Park H.-J."/>
            <person name="Ramirez L."/>
            <person name="Alfaro M."/>
            <person name="Sun H."/>
            <person name="Tritt A."/>
            <person name="Yoshinaga Y."/>
            <person name="Zwiers L.-H."/>
            <person name="Turgeon B."/>
            <person name="Goodwin S."/>
            <person name="Spatafora J."/>
            <person name="Crous P."/>
            <person name="Grigoriev I."/>
        </authorList>
    </citation>
    <scope>NUCLEOTIDE SEQUENCE</scope>
    <source>
        <strain evidence="3">CBS 122681</strain>
    </source>
</reference>
<keyword evidence="4" id="KW-1185">Reference proteome</keyword>
<dbReference type="OrthoDB" id="3785590at2759"/>
<proteinExistence type="predicted"/>
<evidence type="ECO:0000313" key="3">
    <source>
        <dbReference type="EMBL" id="KAF2654962.1"/>
    </source>
</evidence>
<dbReference type="AlphaFoldDB" id="A0A6A6T5L3"/>